<evidence type="ECO:0000256" key="1">
    <source>
        <dbReference type="SAM" id="MobiDB-lite"/>
    </source>
</evidence>
<dbReference type="AlphaFoldDB" id="A0AAV5BZI2"/>
<keyword evidence="3" id="KW-1185">Reference proteome</keyword>
<dbReference type="EMBL" id="BQKI01000003">
    <property type="protein sequence ID" value="GJM91195.1"/>
    <property type="molecule type" value="Genomic_DNA"/>
</dbReference>
<proteinExistence type="predicted"/>
<dbReference type="Proteomes" id="UP001054889">
    <property type="component" value="Unassembled WGS sequence"/>
</dbReference>
<sequence length="96" mass="10433">MRRNSSDSRLRPWPHSPLRMTEWLKTSGAHLKLGITRHTTSMASFTRRSPHRPLSSGVKAMASSVSPALSTAVRGGGGGGARSTRPARQQQETRTP</sequence>
<accession>A0AAV5BZI2</accession>
<evidence type="ECO:0000313" key="2">
    <source>
        <dbReference type="EMBL" id="GJM91195.1"/>
    </source>
</evidence>
<feature type="compositionally biased region" description="Polar residues" evidence="1">
    <location>
        <begin position="86"/>
        <end position="96"/>
    </location>
</feature>
<feature type="region of interest" description="Disordered" evidence="1">
    <location>
        <begin position="43"/>
        <end position="96"/>
    </location>
</feature>
<comment type="caution">
    <text evidence="2">The sequence shown here is derived from an EMBL/GenBank/DDBJ whole genome shotgun (WGS) entry which is preliminary data.</text>
</comment>
<protein>
    <submittedName>
        <fullName evidence="2">Uncharacterized protein</fullName>
    </submittedName>
</protein>
<reference evidence="2" key="1">
    <citation type="journal article" date="2018" name="DNA Res.">
        <title>Multiple hybrid de novo genome assembly of finger millet, an orphan allotetraploid crop.</title>
        <authorList>
            <person name="Hatakeyama M."/>
            <person name="Aluri S."/>
            <person name="Balachadran M.T."/>
            <person name="Sivarajan S.R."/>
            <person name="Patrignani A."/>
            <person name="Gruter S."/>
            <person name="Poveda L."/>
            <person name="Shimizu-Inatsugi R."/>
            <person name="Baeten J."/>
            <person name="Francoijs K.J."/>
            <person name="Nataraja K.N."/>
            <person name="Reddy Y.A.N."/>
            <person name="Phadnis S."/>
            <person name="Ravikumar R.L."/>
            <person name="Schlapbach R."/>
            <person name="Sreeman S.M."/>
            <person name="Shimizu K.K."/>
        </authorList>
    </citation>
    <scope>NUCLEOTIDE SEQUENCE</scope>
</reference>
<reference evidence="2" key="2">
    <citation type="submission" date="2021-12" db="EMBL/GenBank/DDBJ databases">
        <title>Resequencing data analysis of finger millet.</title>
        <authorList>
            <person name="Hatakeyama M."/>
            <person name="Aluri S."/>
            <person name="Balachadran M.T."/>
            <person name="Sivarajan S.R."/>
            <person name="Poveda L."/>
            <person name="Shimizu-Inatsugi R."/>
            <person name="Schlapbach R."/>
            <person name="Sreeman S.M."/>
            <person name="Shimizu K.K."/>
        </authorList>
    </citation>
    <scope>NUCLEOTIDE SEQUENCE</scope>
</reference>
<evidence type="ECO:0000313" key="3">
    <source>
        <dbReference type="Proteomes" id="UP001054889"/>
    </source>
</evidence>
<gene>
    <name evidence="2" type="primary">ga07546</name>
    <name evidence="2" type="ORF">PR202_ga07546</name>
</gene>
<name>A0AAV5BZI2_ELECO</name>
<organism evidence="2 3">
    <name type="scientific">Eleusine coracana subsp. coracana</name>
    <dbReference type="NCBI Taxonomy" id="191504"/>
    <lineage>
        <taxon>Eukaryota</taxon>
        <taxon>Viridiplantae</taxon>
        <taxon>Streptophyta</taxon>
        <taxon>Embryophyta</taxon>
        <taxon>Tracheophyta</taxon>
        <taxon>Spermatophyta</taxon>
        <taxon>Magnoliopsida</taxon>
        <taxon>Liliopsida</taxon>
        <taxon>Poales</taxon>
        <taxon>Poaceae</taxon>
        <taxon>PACMAD clade</taxon>
        <taxon>Chloridoideae</taxon>
        <taxon>Cynodonteae</taxon>
        <taxon>Eleusininae</taxon>
        <taxon>Eleusine</taxon>
    </lineage>
</organism>